<evidence type="ECO:0000313" key="2">
    <source>
        <dbReference type="Proteomes" id="UP001182556"/>
    </source>
</evidence>
<comment type="caution">
    <text evidence="1">The sequence shown here is derived from an EMBL/GenBank/DDBJ whole genome shotgun (WGS) entry which is preliminary data.</text>
</comment>
<name>A0AAD9CW74_PAPLA</name>
<organism evidence="1 2">
    <name type="scientific">Papiliotrema laurentii</name>
    <name type="common">Cryptococcus laurentii</name>
    <dbReference type="NCBI Taxonomy" id="5418"/>
    <lineage>
        <taxon>Eukaryota</taxon>
        <taxon>Fungi</taxon>
        <taxon>Dikarya</taxon>
        <taxon>Basidiomycota</taxon>
        <taxon>Agaricomycotina</taxon>
        <taxon>Tremellomycetes</taxon>
        <taxon>Tremellales</taxon>
        <taxon>Rhynchogastremaceae</taxon>
        <taxon>Papiliotrema</taxon>
    </lineage>
</organism>
<reference evidence="1" key="1">
    <citation type="submission" date="2023-02" db="EMBL/GenBank/DDBJ databases">
        <title>Identification and recombinant expression of a fungal hydrolase from Papiliotrema laurentii that hydrolyzes apple cutin and clears colloidal polyester polyurethane.</title>
        <authorList>
            <consortium name="DOE Joint Genome Institute"/>
            <person name="Roman V.A."/>
            <person name="Bojanowski C."/>
            <person name="Crable B.R."/>
            <person name="Wagner D.N."/>
            <person name="Hung C.S."/>
            <person name="Nadeau L.J."/>
            <person name="Schratz L."/>
            <person name="Haridas S."/>
            <person name="Pangilinan J."/>
            <person name="Lipzen A."/>
            <person name="Na H."/>
            <person name="Yan M."/>
            <person name="Ng V."/>
            <person name="Grigoriev I.V."/>
            <person name="Spatafora J.W."/>
            <person name="Barlow D."/>
            <person name="Biffinger J."/>
            <person name="Kelley-Loughnane N."/>
            <person name="Varaljay V.A."/>
            <person name="Crookes-Goodson W.J."/>
        </authorList>
    </citation>
    <scope>NUCLEOTIDE SEQUENCE</scope>
    <source>
        <strain evidence="1">5307AH</strain>
    </source>
</reference>
<keyword evidence="2" id="KW-1185">Reference proteome</keyword>
<dbReference type="AlphaFoldDB" id="A0AAD9CW74"/>
<dbReference type="EMBL" id="JAODAN010000010">
    <property type="protein sequence ID" value="KAK1921864.1"/>
    <property type="molecule type" value="Genomic_DNA"/>
</dbReference>
<accession>A0AAD9CW74</accession>
<sequence>MSFLPSFRSIFSTQRGDSTVPGTTGECKKTELSQEAKLWQNTQEELEMYLVDLGIDHTTFKPFQRFFQPFTGFTVKDATNFRPGLRTHEAPQHFPLEVLTARKSHAEKIYERAKKVESSLRASPTRSKSDDDALYRAQSECKHRVWLAKGNASALGSQLGELIDRASDKSSRGESCPRCWYEKSKYKVQRDLWSLADIFDGADQAMTGHTCKPKVSANEKDTLGASTLWGSWVPTILGYALGPQSSSVSTSNGS</sequence>
<dbReference type="Proteomes" id="UP001182556">
    <property type="component" value="Unassembled WGS sequence"/>
</dbReference>
<protein>
    <submittedName>
        <fullName evidence="1">Uncharacterized protein</fullName>
    </submittedName>
</protein>
<proteinExistence type="predicted"/>
<evidence type="ECO:0000313" key="1">
    <source>
        <dbReference type="EMBL" id="KAK1921864.1"/>
    </source>
</evidence>
<gene>
    <name evidence="1" type="ORF">DB88DRAFT_474979</name>
</gene>